<feature type="transmembrane region" description="Helical" evidence="1">
    <location>
        <begin position="6"/>
        <end position="28"/>
    </location>
</feature>
<feature type="transmembrane region" description="Helical" evidence="1">
    <location>
        <begin position="127"/>
        <end position="148"/>
    </location>
</feature>
<feature type="transmembrane region" description="Helical" evidence="1">
    <location>
        <begin position="169"/>
        <end position="189"/>
    </location>
</feature>
<keyword evidence="1" id="KW-1133">Transmembrane helix</keyword>
<keyword evidence="3" id="KW-1185">Reference proteome</keyword>
<evidence type="ECO:0000313" key="2">
    <source>
        <dbReference type="EMBL" id="GAA3587032.1"/>
    </source>
</evidence>
<feature type="transmembrane region" description="Helical" evidence="1">
    <location>
        <begin position="72"/>
        <end position="90"/>
    </location>
</feature>
<keyword evidence="1" id="KW-0812">Transmembrane</keyword>
<evidence type="ECO:0000313" key="3">
    <source>
        <dbReference type="Proteomes" id="UP001500689"/>
    </source>
</evidence>
<dbReference type="Proteomes" id="UP001500689">
    <property type="component" value="Unassembled WGS sequence"/>
</dbReference>
<sequence>MREQHSGFAVFVGVLIIAEGVRSVVLLIRHRSAAGRGYLGVLLVLAGASVLLRIPQADATVTRLTGIPDLGLVLRGWCTVGTAVGSAGILKVTGYTWLRTRYVLLPVVAAAAFVVVAARLAPNGPEGFVAGNCAVWFCAVIPMSAYLLAAPRMVLIGRDAGAQAQVGSYFTVAGCAATGGGLAVAVVALDLPSGGHDLGGVQLMAHSCGGVLLVLGSCSGEVARALEVLRRRRERRRIRRLWWYVEPLRQTMVGVPAGGVAARELIDICDTLVLAHQQNDDRVRERAKLVAEAASVPAQTRDDFIDAVVLRAAIENAGQQADGGGTAPETRAKFEETEPVACHEPTFRAEIAALAKLVLGNRVVRRTAFG</sequence>
<accession>A0ABP6YT01</accession>
<feature type="transmembrane region" description="Helical" evidence="1">
    <location>
        <begin position="35"/>
        <end position="52"/>
    </location>
</feature>
<organism evidence="2 3">
    <name type="scientific">Amycolatopsis ultiminotia</name>
    <dbReference type="NCBI Taxonomy" id="543629"/>
    <lineage>
        <taxon>Bacteria</taxon>
        <taxon>Bacillati</taxon>
        <taxon>Actinomycetota</taxon>
        <taxon>Actinomycetes</taxon>
        <taxon>Pseudonocardiales</taxon>
        <taxon>Pseudonocardiaceae</taxon>
        <taxon>Amycolatopsis</taxon>
    </lineage>
</organism>
<reference evidence="3" key="1">
    <citation type="journal article" date="2019" name="Int. J. Syst. Evol. Microbiol.">
        <title>The Global Catalogue of Microorganisms (GCM) 10K type strain sequencing project: providing services to taxonomists for standard genome sequencing and annotation.</title>
        <authorList>
            <consortium name="The Broad Institute Genomics Platform"/>
            <consortium name="The Broad Institute Genome Sequencing Center for Infectious Disease"/>
            <person name="Wu L."/>
            <person name="Ma J."/>
        </authorList>
    </citation>
    <scope>NUCLEOTIDE SEQUENCE [LARGE SCALE GENOMIC DNA]</scope>
    <source>
        <strain evidence="3">JCM 16898</strain>
    </source>
</reference>
<feature type="transmembrane region" description="Helical" evidence="1">
    <location>
        <begin position="102"/>
        <end position="121"/>
    </location>
</feature>
<keyword evidence="1" id="KW-0472">Membrane</keyword>
<feature type="transmembrane region" description="Helical" evidence="1">
    <location>
        <begin position="209"/>
        <end position="229"/>
    </location>
</feature>
<gene>
    <name evidence="2" type="ORF">GCM10022222_84670</name>
</gene>
<comment type="caution">
    <text evidence="2">The sequence shown here is derived from an EMBL/GenBank/DDBJ whole genome shotgun (WGS) entry which is preliminary data.</text>
</comment>
<dbReference type="EMBL" id="BAAAZN010000034">
    <property type="protein sequence ID" value="GAA3587032.1"/>
    <property type="molecule type" value="Genomic_DNA"/>
</dbReference>
<protein>
    <submittedName>
        <fullName evidence="2">Uncharacterized protein</fullName>
    </submittedName>
</protein>
<proteinExistence type="predicted"/>
<name>A0ABP6YT01_9PSEU</name>
<dbReference type="RefSeq" id="WP_344869256.1">
    <property type="nucleotide sequence ID" value="NZ_BAAAZN010000034.1"/>
</dbReference>
<evidence type="ECO:0000256" key="1">
    <source>
        <dbReference type="SAM" id="Phobius"/>
    </source>
</evidence>